<dbReference type="PANTHER" id="PTHR13349:SF2">
    <property type="entry name" value="TRANSLATION MACHINERY-ASSOCIATED PROTEIN 16"/>
    <property type="match status" value="1"/>
</dbReference>
<dbReference type="Gene3D" id="1.20.1440.170">
    <property type="entry name" value="Translation machinery-associated protein 16-like"/>
    <property type="match status" value="1"/>
</dbReference>
<evidence type="ECO:0000256" key="4">
    <source>
        <dbReference type="ARBA" id="ARBA00034132"/>
    </source>
</evidence>
<feature type="non-terminal residue" evidence="6">
    <location>
        <position position="1"/>
    </location>
</feature>
<comment type="caution">
    <text evidence="6">The sequence shown here is derived from an EMBL/GenBank/DDBJ whole genome shotgun (WGS) entry which is preliminary data.</text>
</comment>
<evidence type="ECO:0000256" key="5">
    <source>
        <dbReference type="SAM" id="MobiDB-lite"/>
    </source>
</evidence>
<dbReference type="InterPro" id="IPR021346">
    <property type="entry name" value="Tma16"/>
</dbReference>
<evidence type="ECO:0000256" key="1">
    <source>
        <dbReference type="ARBA" id="ARBA00020047"/>
    </source>
</evidence>
<protein>
    <recommendedName>
        <fullName evidence="1">Translation machinery-associated protein 16</fullName>
    </recommendedName>
</protein>
<comment type="similarity">
    <text evidence="3">Belongs to the TMA16 family.</text>
</comment>
<feature type="compositionally biased region" description="Basic and acidic residues" evidence="5">
    <location>
        <begin position="27"/>
        <end position="39"/>
    </location>
</feature>
<gene>
    <name evidence="6" type="ORF">SPARVUS_LOCUS879844</name>
</gene>
<dbReference type="EMBL" id="CATNWA010000273">
    <property type="protein sequence ID" value="CAI9535578.1"/>
    <property type="molecule type" value="Genomic_DNA"/>
</dbReference>
<sequence length="207" mass="24325">PKAPRNKGKQEKKVIHPYSRKAAQLAREGHKQDRQKRLNNEKALRLGIIGEKLQWFQSHLDPNKTEFTKQEACELIESYLHRFDAELEQIELHNSIKGRQARQHGSRETVIKQTIERERRQYSGYGTEIPDIVNSKHLKTFREWDLDLKKLPNIKMRKFSVSDSLPKSEKDLSANDDKEEENWKMETNLFSSQTAEASEVCRETIQI</sequence>
<accession>A0ABN9AI70</accession>
<dbReference type="Pfam" id="PF11176">
    <property type="entry name" value="Tma16"/>
    <property type="match status" value="1"/>
</dbReference>
<name>A0ABN9AI70_9NEOB</name>
<evidence type="ECO:0000313" key="7">
    <source>
        <dbReference type="Proteomes" id="UP001162483"/>
    </source>
</evidence>
<dbReference type="InterPro" id="IPR038356">
    <property type="entry name" value="Tma16_sf"/>
</dbReference>
<proteinExistence type="inferred from homology"/>
<evidence type="ECO:0000313" key="6">
    <source>
        <dbReference type="EMBL" id="CAI9535578.1"/>
    </source>
</evidence>
<reference evidence="6" key="1">
    <citation type="submission" date="2023-05" db="EMBL/GenBank/DDBJ databases">
        <authorList>
            <person name="Stuckert A."/>
        </authorList>
    </citation>
    <scope>NUCLEOTIDE SEQUENCE</scope>
</reference>
<keyword evidence="7" id="KW-1185">Reference proteome</keyword>
<dbReference type="PANTHER" id="PTHR13349">
    <property type="entry name" value="TRANSLATION MACHINERY-ASSOCIATED PROTEIN 16"/>
    <property type="match status" value="1"/>
</dbReference>
<comment type="function">
    <text evidence="2">Involved in the biogenesis of the 60S ribosomal subunit in the nucleus.</text>
</comment>
<feature type="region of interest" description="Disordered" evidence="5">
    <location>
        <begin position="1"/>
        <end position="39"/>
    </location>
</feature>
<organism evidence="6 7">
    <name type="scientific">Staurois parvus</name>
    <dbReference type="NCBI Taxonomy" id="386267"/>
    <lineage>
        <taxon>Eukaryota</taxon>
        <taxon>Metazoa</taxon>
        <taxon>Chordata</taxon>
        <taxon>Craniata</taxon>
        <taxon>Vertebrata</taxon>
        <taxon>Euteleostomi</taxon>
        <taxon>Amphibia</taxon>
        <taxon>Batrachia</taxon>
        <taxon>Anura</taxon>
        <taxon>Neobatrachia</taxon>
        <taxon>Ranoidea</taxon>
        <taxon>Ranidae</taxon>
        <taxon>Staurois</taxon>
    </lineage>
</organism>
<comment type="subunit">
    <text evidence="4">Associates with pre-60S ribosomal particles.</text>
</comment>
<dbReference type="Proteomes" id="UP001162483">
    <property type="component" value="Unassembled WGS sequence"/>
</dbReference>
<evidence type="ECO:0000256" key="2">
    <source>
        <dbReference type="ARBA" id="ARBA00034079"/>
    </source>
</evidence>
<evidence type="ECO:0000256" key="3">
    <source>
        <dbReference type="ARBA" id="ARBA00034127"/>
    </source>
</evidence>